<dbReference type="EMBL" id="JAKVIN010000004">
    <property type="protein sequence ID" value="MCJ8149737.1"/>
    <property type="molecule type" value="Genomic_DNA"/>
</dbReference>
<accession>A0ABT0CM94</accession>
<reference evidence="1 2" key="1">
    <citation type="submission" date="2022-02" db="EMBL/GenBank/DDBJ databases">
        <title>Shinella B3.7 sp. nov., isolated from Sediment (Zhairuo Island).</title>
        <authorList>
            <person name="Chen G."/>
        </authorList>
    </citation>
    <scope>NUCLEOTIDE SEQUENCE [LARGE SCALE GENOMIC DNA]</scope>
    <source>
        <strain evidence="1 2">B3.7</strain>
    </source>
</reference>
<gene>
    <name evidence="1" type="ORF">MKI86_11365</name>
</gene>
<dbReference type="Proteomes" id="UP001201844">
    <property type="component" value="Unassembled WGS sequence"/>
</dbReference>
<comment type="caution">
    <text evidence="1">The sequence shown here is derived from an EMBL/GenBank/DDBJ whole genome shotgun (WGS) entry which is preliminary data.</text>
</comment>
<evidence type="ECO:0000313" key="1">
    <source>
        <dbReference type="EMBL" id="MCJ8149737.1"/>
    </source>
</evidence>
<evidence type="ECO:0000313" key="2">
    <source>
        <dbReference type="Proteomes" id="UP001201844"/>
    </source>
</evidence>
<name>A0ABT0CM94_9HYPH</name>
<organism evidence="1 2">
    <name type="scientific">Shinella sedimenti</name>
    <dbReference type="NCBI Taxonomy" id="2919913"/>
    <lineage>
        <taxon>Bacteria</taxon>
        <taxon>Pseudomonadati</taxon>
        <taxon>Pseudomonadota</taxon>
        <taxon>Alphaproteobacteria</taxon>
        <taxon>Hyphomicrobiales</taxon>
        <taxon>Rhizobiaceae</taxon>
        <taxon>Shinella</taxon>
    </lineage>
</organism>
<dbReference type="RefSeq" id="WP_241601006.1">
    <property type="nucleotide sequence ID" value="NZ_JAKVIN010000004.1"/>
</dbReference>
<sequence length="68" mass="7558">MASYYVNKNAQTNGDHEVHHSACSFLPRAENRKYLGEFDSCGGAVRESKKTYSQSNGCYYCSPACHTS</sequence>
<proteinExistence type="predicted"/>
<protein>
    <submittedName>
        <fullName evidence="1">Uncharacterized protein</fullName>
    </submittedName>
</protein>
<keyword evidence="2" id="KW-1185">Reference proteome</keyword>